<comment type="caution">
    <text evidence="1">The sequence shown here is derived from an EMBL/GenBank/DDBJ whole genome shotgun (WGS) entry which is preliminary data.</text>
</comment>
<protein>
    <submittedName>
        <fullName evidence="1">Uncharacterized protein</fullName>
    </submittedName>
</protein>
<organism evidence="1 2">
    <name type="scientific">Clostridium carboxidivorans P7</name>
    <dbReference type="NCBI Taxonomy" id="536227"/>
    <lineage>
        <taxon>Bacteria</taxon>
        <taxon>Bacillati</taxon>
        <taxon>Bacillota</taxon>
        <taxon>Clostridia</taxon>
        <taxon>Eubacteriales</taxon>
        <taxon>Clostridiaceae</taxon>
        <taxon>Clostridium</taxon>
    </lineage>
</organism>
<name>C6Q1T5_9CLOT</name>
<evidence type="ECO:0000313" key="2">
    <source>
        <dbReference type="Proteomes" id="UP000004198"/>
    </source>
</evidence>
<gene>
    <name evidence="1" type="ORF">CcarbDRAFT_5003</name>
</gene>
<keyword evidence="2" id="KW-1185">Reference proteome</keyword>
<dbReference type="RefSeq" id="WP_007063887.1">
    <property type="nucleotide sequence ID" value="NZ_ACVI01000148.1"/>
</dbReference>
<proteinExistence type="predicted"/>
<dbReference type="AlphaFoldDB" id="C6Q1T5"/>
<evidence type="ECO:0000313" key="1">
    <source>
        <dbReference type="EMBL" id="EET84552.1"/>
    </source>
</evidence>
<accession>C6Q1T5</accession>
<sequence length="49" mass="5110">MEKIELTKKIVIIPQESAGISLGTCSVEPGTWCAPDPDPGAGCMGFNCN</sequence>
<dbReference type="Proteomes" id="UP000004198">
    <property type="component" value="Unassembled WGS sequence"/>
</dbReference>
<dbReference type="EMBL" id="ACVI01000148">
    <property type="protein sequence ID" value="EET84552.1"/>
    <property type="molecule type" value="Genomic_DNA"/>
</dbReference>
<reference evidence="1 2" key="1">
    <citation type="submission" date="2009-06" db="EMBL/GenBank/DDBJ databases">
        <title>The draft genome of Clostridium carboxidivorans P7.</title>
        <authorList>
            <consortium name="US DOE Joint Genome Institute (JGI-PGF)"/>
            <person name="Lucas S."/>
            <person name="Copeland A."/>
            <person name="Lapidus A."/>
            <person name="Glavina del Rio T."/>
            <person name="Tice H."/>
            <person name="Bruce D."/>
            <person name="Goodwin L."/>
            <person name="Pitluck S."/>
            <person name="Larimer F."/>
            <person name="Land M.L."/>
            <person name="Hauser L."/>
            <person name="Hemme C.L."/>
        </authorList>
    </citation>
    <scope>NUCLEOTIDE SEQUENCE [LARGE SCALE GENOMIC DNA]</scope>
    <source>
        <strain evidence="1 2">P7</strain>
    </source>
</reference>